<gene>
    <name evidence="1" type="ORF">Bpfe_005866</name>
</gene>
<proteinExistence type="predicted"/>
<organism evidence="1 2">
    <name type="scientific">Biomphalaria pfeifferi</name>
    <name type="common">Bloodfluke planorb</name>
    <name type="synonym">Freshwater snail</name>
    <dbReference type="NCBI Taxonomy" id="112525"/>
    <lineage>
        <taxon>Eukaryota</taxon>
        <taxon>Metazoa</taxon>
        <taxon>Spiralia</taxon>
        <taxon>Lophotrochozoa</taxon>
        <taxon>Mollusca</taxon>
        <taxon>Gastropoda</taxon>
        <taxon>Heterobranchia</taxon>
        <taxon>Euthyneura</taxon>
        <taxon>Panpulmonata</taxon>
        <taxon>Hygrophila</taxon>
        <taxon>Lymnaeoidea</taxon>
        <taxon>Planorbidae</taxon>
        <taxon>Biomphalaria</taxon>
    </lineage>
</organism>
<accession>A0AAD8C2Y3</accession>
<keyword evidence="2" id="KW-1185">Reference proteome</keyword>
<dbReference type="EMBL" id="JASAOG010000016">
    <property type="protein sequence ID" value="KAK0064777.1"/>
    <property type="molecule type" value="Genomic_DNA"/>
</dbReference>
<reference evidence="1" key="1">
    <citation type="journal article" date="2023" name="PLoS Negl. Trop. Dis.">
        <title>A genome sequence for Biomphalaria pfeifferi, the major vector snail for the human-infecting parasite Schistosoma mansoni.</title>
        <authorList>
            <person name="Bu L."/>
            <person name="Lu L."/>
            <person name="Laidemitt M.R."/>
            <person name="Zhang S.M."/>
            <person name="Mutuku M."/>
            <person name="Mkoji G."/>
            <person name="Steinauer M."/>
            <person name="Loker E.S."/>
        </authorList>
    </citation>
    <scope>NUCLEOTIDE SEQUENCE</scope>
    <source>
        <strain evidence="1">KasaAsao</strain>
    </source>
</reference>
<comment type="caution">
    <text evidence="1">The sequence shown here is derived from an EMBL/GenBank/DDBJ whole genome shotgun (WGS) entry which is preliminary data.</text>
</comment>
<dbReference type="AlphaFoldDB" id="A0AAD8C2Y3"/>
<sequence length="90" mass="10553">MSRDLEILVPLQLIRLLAKSPLSMERQSSLQRGIDIFFYIFNNIVLRNIRSQDEQISDRHKANNMLIKNVDIIAINEVLARSWLSERPSF</sequence>
<dbReference type="Proteomes" id="UP001233172">
    <property type="component" value="Unassembled WGS sequence"/>
</dbReference>
<reference evidence="1" key="2">
    <citation type="submission" date="2023-04" db="EMBL/GenBank/DDBJ databases">
        <authorList>
            <person name="Bu L."/>
            <person name="Lu L."/>
            <person name="Laidemitt M.R."/>
            <person name="Zhang S.M."/>
            <person name="Mutuku M."/>
            <person name="Mkoji G."/>
            <person name="Steinauer M."/>
            <person name="Loker E.S."/>
        </authorList>
    </citation>
    <scope>NUCLEOTIDE SEQUENCE</scope>
    <source>
        <strain evidence="1">KasaAsao</strain>
        <tissue evidence="1">Whole Snail</tissue>
    </source>
</reference>
<name>A0AAD8C2Y3_BIOPF</name>
<evidence type="ECO:0000313" key="2">
    <source>
        <dbReference type="Proteomes" id="UP001233172"/>
    </source>
</evidence>
<evidence type="ECO:0000313" key="1">
    <source>
        <dbReference type="EMBL" id="KAK0064777.1"/>
    </source>
</evidence>
<protein>
    <submittedName>
        <fullName evidence="1">Uncharacterized protein</fullName>
    </submittedName>
</protein>